<proteinExistence type="predicted"/>
<feature type="transmembrane region" description="Helical" evidence="1">
    <location>
        <begin position="80"/>
        <end position="103"/>
    </location>
</feature>
<keyword evidence="3" id="KW-1185">Reference proteome</keyword>
<keyword evidence="1" id="KW-1133">Transmembrane helix</keyword>
<gene>
    <name evidence="2" type="ORF">SAMN06295970_11129</name>
</gene>
<evidence type="ECO:0000256" key="1">
    <source>
        <dbReference type="SAM" id="Phobius"/>
    </source>
</evidence>
<evidence type="ECO:0000313" key="3">
    <source>
        <dbReference type="Proteomes" id="UP001158049"/>
    </source>
</evidence>
<organism evidence="2 3">
    <name type="scientific">Noviherbaspirillum suwonense</name>
    <dbReference type="NCBI Taxonomy" id="1224511"/>
    <lineage>
        <taxon>Bacteria</taxon>
        <taxon>Pseudomonadati</taxon>
        <taxon>Pseudomonadota</taxon>
        <taxon>Betaproteobacteria</taxon>
        <taxon>Burkholderiales</taxon>
        <taxon>Oxalobacteraceae</taxon>
        <taxon>Noviherbaspirillum</taxon>
    </lineage>
</organism>
<evidence type="ECO:0008006" key="4">
    <source>
        <dbReference type="Google" id="ProtNLM"/>
    </source>
</evidence>
<keyword evidence="1" id="KW-0812">Transmembrane</keyword>
<feature type="transmembrane region" description="Helical" evidence="1">
    <location>
        <begin position="123"/>
        <end position="145"/>
    </location>
</feature>
<evidence type="ECO:0000313" key="2">
    <source>
        <dbReference type="EMBL" id="SMP65659.1"/>
    </source>
</evidence>
<dbReference type="EMBL" id="FXUL01000011">
    <property type="protein sequence ID" value="SMP65659.1"/>
    <property type="molecule type" value="Genomic_DNA"/>
</dbReference>
<dbReference type="Proteomes" id="UP001158049">
    <property type="component" value="Unassembled WGS sequence"/>
</dbReference>
<feature type="transmembrane region" description="Helical" evidence="1">
    <location>
        <begin position="48"/>
        <end position="68"/>
    </location>
</feature>
<accession>A0ABY1QCI0</accession>
<sequence>MIRTVQFIAMLFTAVSMAAGWAHLLELPAKMALSHDDYLTVQQIYRGWALLGVFVVGALVATAVLTLLQRRAGAAFHLSLAATLCIALGLAAFFLFTFPANQATQNWTMLPPQWEALRRQWEYSHAAGAVLYFVALAALTLSILAGRR</sequence>
<reference evidence="2 3" key="1">
    <citation type="submission" date="2017-05" db="EMBL/GenBank/DDBJ databases">
        <authorList>
            <person name="Varghese N."/>
            <person name="Submissions S."/>
        </authorList>
    </citation>
    <scope>NUCLEOTIDE SEQUENCE [LARGE SCALE GENOMIC DNA]</scope>
    <source>
        <strain evidence="2 3">DSM 26001</strain>
    </source>
</reference>
<protein>
    <recommendedName>
        <fullName evidence="4">DUF1772 domain-containing protein</fullName>
    </recommendedName>
</protein>
<keyword evidence="1" id="KW-0472">Membrane</keyword>
<dbReference type="RefSeq" id="WP_283443066.1">
    <property type="nucleotide sequence ID" value="NZ_FXUL01000011.1"/>
</dbReference>
<comment type="caution">
    <text evidence="2">The sequence shown here is derived from an EMBL/GenBank/DDBJ whole genome shotgun (WGS) entry which is preliminary data.</text>
</comment>
<name>A0ABY1QCI0_9BURK</name>